<sequence>MTASLTLLVRKRKECGVDDDNALCNSPLLRGQDCLRKNARACGAVNPCSLTSTNLRKHIATISRVMNLKDNELDQLANFLGHDIRVHREYYRLPQSTIQLAKISKLLIAMQGGSVKDIQGKSLDQIGDDIEDFGPTPNHPGPPPETGIQGIVIVNFHAYNCAARPLRKNS</sequence>
<reference evidence="2" key="1">
    <citation type="journal article" date="2023" name="Front. Mar. Sci.">
        <title>A new Merluccius polli reference genome to investigate the effects of global change in West African waters.</title>
        <authorList>
            <person name="Mateo J.L."/>
            <person name="Blanco-Fernandez C."/>
            <person name="Garcia-Vazquez E."/>
            <person name="Machado-Schiaffino G."/>
        </authorList>
    </citation>
    <scope>NUCLEOTIDE SEQUENCE</scope>
    <source>
        <strain evidence="2">C29</strain>
        <tissue evidence="2">Fin</tissue>
    </source>
</reference>
<proteinExistence type="predicted"/>
<name>A0AA47MFJ0_MERPO</name>
<dbReference type="AlphaFoldDB" id="A0AA47MFJ0"/>
<evidence type="ECO:0000313" key="2">
    <source>
        <dbReference type="EMBL" id="KAK0139121.1"/>
    </source>
</evidence>
<protein>
    <submittedName>
        <fullName evidence="2">Uncharacterized protein</fullName>
    </submittedName>
</protein>
<dbReference type="Proteomes" id="UP001174136">
    <property type="component" value="Unassembled WGS sequence"/>
</dbReference>
<feature type="region of interest" description="Disordered" evidence="1">
    <location>
        <begin position="126"/>
        <end position="147"/>
    </location>
</feature>
<dbReference type="PANTHER" id="PTHR33480:SF5">
    <property type="entry name" value="SI:DKEY-51D8.9"/>
    <property type="match status" value="1"/>
</dbReference>
<keyword evidence="3" id="KW-1185">Reference proteome</keyword>
<gene>
    <name evidence="2" type="ORF">N1851_024278</name>
</gene>
<evidence type="ECO:0000313" key="3">
    <source>
        <dbReference type="Proteomes" id="UP001174136"/>
    </source>
</evidence>
<accession>A0AA47MFJ0</accession>
<comment type="caution">
    <text evidence="2">The sequence shown here is derived from an EMBL/GenBank/DDBJ whole genome shotgun (WGS) entry which is preliminary data.</text>
</comment>
<dbReference type="EMBL" id="JAOPHQ010004551">
    <property type="protein sequence ID" value="KAK0139121.1"/>
    <property type="molecule type" value="Genomic_DNA"/>
</dbReference>
<organism evidence="2 3">
    <name type="scientific">Merluccius polli</name>
    <name type="common">Benguela hake</name>
    <name type="synonym">Merluccius cadenati</name>
    <dbReference type="NCBI Taxonomy" id="89951"/>
    <lineage>
        <taxon>Eukaryota</taxon>
        <taxon>Metazoa</taxon>
        <taxon>Chordata</taxon>
        <taxon>Craniata</taxon>
        <taxon>Vertebrata</taxon>
        <taxon>Euteleostomi</taxon>
        <taxon>Actinopterygii</taxon>
        <taxon>Neopterygii</taxon>
        <taxon>Teleostei</taxon>
        <taxon>Neoteleostei</taxon>
        <taxon>Acanthomorphata</taxon>
        <taxon>Zeiogadaria</taxon>
        <taxon>Gadariae</taxon>
        <taxon>Gadiformes</taxon>
        <taxon>Gadoidei</taxon>
        <taxon>Merlucciidae</taxon>
        <taxon>Merluccius</taxon>
    </lineage>
</organism>
<evidence type="ECO:0000256" key="1">
    <source>
        <dbReference type="SAM" id="MobiDB-lite"/>
    </source>
</evidence>
<dbReference type="PANTHER" id="PTHR33480">
    <property type="entry name" value="SET DOMAIN-CONTAINING PROTEIN-RELATED"/>
    <property type="match status" value="1"/>
</dbReference>